<dbReference type="CDD" id="cd18773">
    <property type="entry name" value="PDC1_HK_sensor"/>
    <property type="match status" value="1"/>
</dbReference>
<reference evidence="13" key="1">
    <citation type="submission" date="2024-05" db="EMBL/GenBank/DDBJ databases">
        <title>Isolation and characterization of Sporomusa carbonis sp. nov., a carboxydotrophic hydrogenogen in the genus of Sporomusa isolated from a charcoal burning pile.</title>
        <authorList>
            <person name="Boeer T."/>
            <person name="Rosenbaum F."/>
            <person name="Eysell L."/>
            <person name="Mueller V."/>
            <person name="Daniel R."/>
            <person name="Poehlein A."/>
        </authorList>
    </citation>
    <scope>NUCLEOTIDE SEQUENCE [LARGE SCALE GENOMIC DNA]</scope>
    <source>
        <strain evidence="13">DSM 3132</strain>
    </source>
</reference>
<dbReference type="Gene3D" id="3.30.450.20">
    <property type="entry name" value="PAS domain"/>
    <property type="match status" value="1"/>
</dbReference>
<evidence type="ECO:0000256" key="9">
    <source>
        <dbReference type="PROSITE-ProRule" id="PRU00284"/>
    </source>
</evidence>
<dbReference type="InterPro" id="IPR004089">
    <property type="entry name" value="MCPsignal_dom"/>
</dbReference>
<dbReference type="RefSeq" id="WP_245692947.1">
    <property type="nucleotide sequence ID" value="NZ_CP155571.1"/>
</dbReference>
<keyword evidence="5 10" id="KW-1133">Transmembrane helix</keyword>
<dbReference type="PANTHER" id="PTHR32089">
    <property type="entry name" value="METHYL-ACCEPTING CHEMOTAXIS PROTEIN MCPB"/>
    <property type="match status" value="1"/>
</dbReference>
<dbReference type="InterPro" id="IPR029151">
    <property type="entry name" value="Sensor-like_sf"/>
</dbReference>
<evidence type="ECO:0000256" key="6">
    <source>
        <dbReference type="ARBA" id="ARBA00023136"/>
    </source>
</evidence>
<evidence type="ECO:0000256" key="4">
    <source>
        <dbReference type="ARBA" id="ARBA00022692"/>
    </source>
</evidence>
<evidence type="ECO:0000256" key="8">
    <source>
        <dbReference type="ARBA" id="ARBA00029447"/>
    </source>
</evidence>
<dbReference type="CDD" id="cd11386">
    <property type="entry name" value="MCP_signal"/>
    <property type="match status" value="1"/>
</dbReference>
<proteinExistence type="inferred from homology"/>
<dbReference type="Pfam" id="PF00672">
    <property type="entry name" value="HAMP"/>
    <property type="match status" value="1"/>
</dbReference>
<keyword evidence="7 9" id="KW-0807">Transducer</keyword>
<keyword evidence="6 10" id="KW-0472">Membrane</keyword>
<organism evidence="13 14">
    <name type="scientific">Sporomusa acidovorans (strain ATCC 49682 / DSM 3132 / Mol)</name>
    <dbReference type="NCBI Taxonomy" id="1123286"/>
    <lineage>
        <taxon>Bacteria</taxon>
        <taxon>Bacillati</taxon>
        <taxon>Bacillota</taxon>
        <taxon>Negativicutes</taxon>
        <taxon>Selenomonadales</taxon>
        <taxon>Sporomusaceae</taxon>
        <taxon>Sporomusa</taxon>
    </lineage>
</organism>
<dbReference type="SUPFAM" id="SSF103190">
    <property type="entry name" value="Sensory domain-like"/>
    <property type="match status" value="1"/>
</dbReference>
<comment type="subcellular location">
    <subcellularLocation>
        <location evidence="1">Cell membrane</location>
        <topology evidence="1">Multi-pass membrane protein</topology>
    </subcellularLocation>
</comment>
<dbReference type="PROSITE" id="PS50111">
    <property type="entry name" value="CHEMOTAXIS_TRANSDUC_2"/>
    <property type="match status" value="1"/>
</dbReference>
<dbReference type="Pfam" id="PF00015">
    <property type="entry name" value="MCPsignal"/>
    <property type="match status" value="1"/>
</dbReference>
<evidence type="ECO:0000256" key="3">
    <source>
        <dbReference type="ARBA" id="ARBA00022500"/>
    </source>
</evidence>
<dbReference type="SMART" id="SM00283">
    <property type="entry name" value="MA"/>
    <property type="match status" value="1"/>
</dbReference>
<keyword evidence="14" id="KW-1185">Reference proteome</keyword>
<dbReference type="InterPro" id="IPR003660">
    <property type="entry name" value="HAMP_dom"/>
</dbReference>
<evidence type="ECO:0000313" key="14">
    <source>
        <dbReference type="Proteomes" id="UP000216052"/>
    </source>
</evidence>
<evidence type="ECO:0000259" key="12">
    <source>
        <dbReference type="PROSITE" id="PS50885"/>
    </source>
</evidence>
<evidence type="ECO:0000256" key="1">
    <source>
        <dbReference type="ARBA" id="ARBA00004651"/>
    </source>
</evidence>
<accession>A0ABZ3IYW7</accession>
<evidence type="ECO:0000313" key="13">
    <source>
        <dbReference type="EMBL" id="XFO71195.1"/>
    </source>
</evidence>
<dbReference type="Proteomes" id="UP000216052">
    <property type="component" value="Chromosome"/>
</dbReference>
<dbReference type="CDD" id="cd12912">
    <property type="entry name" value="PDC2_MCP_like"/>
    <property type="match status" value="1"/>
</dbReference>
<name>A0ABZ3IYW7_SPOA4</name>
<feature type="domain" description="Methyl-accepting transducer" evidence="11">
    <location>
        <begin position="372"/>
        <end position="608"/>
    </location>
</feature>
<dbReference type="PROSITE" id="PS50885">
    <property type="entry name" value="HAMP"/>
    <property type="match status" value="1"/>
</dbReference>
<dbReference type="Gene3D" id="1.10.287.950">
    <property type="entry name" value="Methyl-accepting chemotaxis protein"/>
    <property type="match status" value="1"/>
</dbReference>
<dbReference type="SUPFAM" id="SSF58104">
    <property type="entry name" value="Methyl-accepting chemotaxis protein (MCP) signaling domain"/>
    <property type="match status" value="1"/>
</dbReference>
<gene>
    <name evidence="13" type="primary">mcpB_4</name>
    <name evidence="13" type="ORF">SPACI_012100</name>
</gene>
<keyword evidence="4 10" id="KW-0812">Transmembrane</keyword>
<evidence type="ECO:0000256" key="5">
    <source>
        <dbReference type="ARBA" id="ARBA00022989"/>
    </source>
</evidence>
<dbReference type="CDD" id="cd06225">
    <property type="entry name" value="HAMP"/>
    <property type="match status" value="1"/>
</dbReference>
<protein>
    <submittedName>
        <fullName evidence="13">Methyl-accepting chemotaxis protein McpB</fullName>
    </submittedName>
</protein>
<sequence>MKSIKTKLMLAIAIMMSLALTVVAGFSYWKCSELLTGQTEDTLKIQADAISKECSLWLSARQNDMEMLANTNDLVAGNPETILAYITQEDKRLNLYDGIFVANSNGDGFSSRGWKGSVKERKYFQDVMKTEKTVFSEVLLNKSTGKLSIIVTSPIKKDGKVIGLVGANIPFSIIQEQVNLTKVGQTGSNFMMQKDGFIIVHPNMDFVMNLNLLADKTISADLKNAAEKMAQGEAGIAKYSFNGVEQLAAYAPVAGTDWAIAANMEMRELANRLNSLLLVFFLLTLLSLIISVFITYKMTLRIVKPIDVIRQIAEKVAGGDLRLGKLNIISQDELGQLAGSFEKMTTNMVALIRKIQAGAEQVAASSEELTANAEQSAQAVSQVAGAISDVANGAEEQLKATDKTSSVIGQLSAGVQQVAASSNQVAEQSVQAADKAKEGSAAVEKAVSQMLHIEQTVNNSAAVVTKLGEGSKEIGQIVNAIAGIAGQTNLLALNAAIEAARAGEQGKGFAVVAEEVRKLAEQSQAATKQIAALINDIKKDTDKAVLAMGEGTREVKVGTEVVTMAGHTFKEIATLVTQVAEQVKSISAAIRQMANSTQQIVEAVGEIDDYSKTAVGQAQTVSAATEEQSAAMEEIASSSQNLANLAQDLQTAVSQFRV</sequence>
<evidence type="ECO:0000259" key="11">
    <source>
        <dbReference type="PROSITE" id="PS50111"/>
    </source>
</evidence>
<feature type="transmembrane region" description="Helical" evidence="10">
    <location>
        <begin position="276"/>
        <end position="296"/>
    </location>
</feature>
<evidence type="ECO:0000256" key="10">
    <source>
        <dbReference type="SAM" id="Phobius"/>
    </source>
</evidence>
<feature type="domain" description="HAMP" evidence="12">
    <location>
        <begin position="300"/>
        <end position="353"/>
    </location>
</feature>
<comment type="similarity">
    <text evidence="8">Belongs to the methyl-accepting chemotaxis (MCP) protein family.</text>
</comment>
<dbReference type="Pfam" id="PF02743">
    <property type="entry name" value="dCache_1"/>
    <property type="match status" value="1"/>
</dbReference>
<evidence type="ECO:0000256" key="2">
    <source>
        <dbReference type="ARBA" id="ARBA00022475"/>
    </source>
</evidence>
<keyword evidence="2" id="KW-1003">Cell membrane</keyword>
<dbReference type="Gene3D" id="1.10.8.500">
    <property type="entry name" value="HAMP domain in histidine kinase"/>
    <property type="match status" value="1"/>
</dbReference>
<evidence type="ECO:0000256" key="7">
    <source>
        <dbReference type="ARBA" id="ARBA00023224"/>
    </source>
</evidence>
<dbReference type="SMART" id="SM00304">
    <property type="entry name" value="HAMP"/>
    <property type="match status" value="1"/>
</dbReference>
<dbReference type="PANTHER" id="PTHR32089:SF112">
    <property type="entry name" value="LYSOZYME-LIKE PROTEIN-RELATED"/>
    <property type="match status" value="1"/>
</dbReference>
<keyword evidence="3" id="KW-0145">Chemotaxis</keyword>
<dbReference type="InterPro" id="IPR033479">
    <property type="entry name" value="dCache_1"/>
</dbReference>
<dbReference type="EMBL" id="CP155571">
    <property type="protein sequence ID" value="XFO71195.1"/>
    <property type="molecule type" value="Genomic_DNA"/>
</dbReference>